<dbReference type="EC" id="3.6.4.-" evidence="2"/>
<evidence type="ECO:0000313" key="2">
    <source>
        <dbReference type="EMBL" id="VTP82724.1"/>
    </source>
</evidence>
<dbReference type="SMART" id="SM00959">
    <property type="entry name" value="Rho_N"/>
    <property type="match status" value="1"/>
</dbReference>
<dbReference type="GO" id="GO:0006353">
    <property type="term" value="P:DNA-templated transcription termination"/>
    <property type="evidence" value="ECO:0007669"/>
    <property type="project" value="InterPro"/>
</dbReference>
<dbReference type="EMBL" id="LR590464">
    <property type="protein sequence ID" value="VTP82724.1"/>
    <property type="molecule type" value="Genomic_DNA"/>
</dbReference>
<dbReference type="InterPro" id="IPR011112">
    <property type="entry name" value="Rho-like_N"/>
</dbReference>
<proteinExistence type="predicted"/>
<gene>
    <name evidence="2" type="primary">rho_5</name>
    <name evidence="2" type="ORF">NCTC13032_07164</name>
</gene>
<accession>A0A4U9IWB8</accession>
<organism evidence="2 3">
    <name type="scientific">Leclercia adecarboxylata</name>
    <dbReference type="NCBI Taxonomy" id="83655"/>
    <lineage>
        <taxon>Bacteria</taxon>
        <taxon>Pseudomonadati</taxon>
        <taxon>Pseudomonadota</taxon>
        <taxon>Gammaproteobacteria</taxon>
        <taxon>Enterobacterales</taxon>
        <taxon>Enterobacteriaceae</taxon>
        <taxon>Leclercia</taxon>
    </lineage>
</organism>
<feature type="domain" description="Rho termination factor-like N-terminal" evidence="1">
    <location>
        <begin position="5"/>
        <end position="47"/>
    </location>
</feature>
<dbReference type="FunFam" id="1.10.720.10:FF:000001">
    <property type="entry name" value="Transcription termination factor Rho"/>
    <property type="match status" value="1"/>
</dbReference>
<evidence type="ECO:0000313" key="3">
    <source>
        <dbReference type="Proteomes" id="UP000310719"/>
    </source>
</evidence>
<name>A0A4U9IWB8_9ENTR</name>
<dbReference type="Proteomes" id="UP000310719">
    <property type="component" value="Chromosome"/>
</dbReference>
<dbReference type="SUPFAM" id="SSF68912">
    <property type="entry name" value="Rho N-terminal domain-like"/>
    <property type="match status" value="1"/>
</dbReference>
<keyword evidence="2" id="KW-0378">Hydrolase</keyword>
<dbReference type="InterPro" id="IPR036269">
    <property type="entry name" value="Rho_N_sf"/>
</dbReference>
<protein>
    <submittedName>
        <fullName evidence="2">Transcription termination factor Rho</fullName>
        <ecNumber evidence="2">3.6.4.-</ecNumber>
    </submittedName>
</protein>
<dbReference type="GO" id="GO:0016787">
    <property type="term" value="F:hydrolase activity"/>
    <property type="evidence" value="ECO:0007669"/>
    <property type="project" value="UniProtKB-KW"/>
</dbReference>
<reference evidence="2 3" key="1">
    <citation type="submission" date="2019-05" db="EMBL/GenBank/DDBJ databases">
        <authorList>
            <consortium name="Pathogen Informatics"/>
        </authorList>
    </citation>
    <scope>NUCLEOTIDE SEQUENCE [LARGE SCALE GENOMIC DNA]</scope>
    <source>
        <strain evidence="2 3">NCTC13032</strain>
    </source>
</reference>
<dbReference type="AlphaFoldDB" id="A0A4U9IWB8"/>
<dbReference type="Pfam" id="PF07498">
    <property type="entry name" value="Rho_N"/>
    <property type="match status" value="1"/>
</dbReference>
<sequence>MNLTELKNTPVSELITLGENMGLENQARMRKQDIIFAILSSTQRVAKISLATVCWRYCRMDLVSSALQTAPTSPVLMISTFPPAKSAVSTSALVTPFQVRFVLLKRGERYFALLKVNEVNYDKPENSRNKICLKT</sequence>
<dbReference type="Gene3D" id="1.10.720.10">
    <property type="match status" value="1"/>
</dbReference>
<evidence type="ECO:0000259" key="1">
    <source>
        <dbReference type="SMART" id="SM00959"/>
    </source>
</evidence>